<dbReference type="SUPFAM" id="SSF55383">
    <property type="entry name" value="Copper amine oxidase, domain N"/>
    <property type="match status" value="1"/>
</dbReference>
<dbReference type="AlphaFoldDB" id="A0A0U2VG91"/>
<dbReference type="InterPro" id="IPR001478">
    <property type="entry name" value="PDZ"/>
</dbReference>
<reference evidence="6" key="1">
    <citation type="submission" date="2015-12" db="EMBL/GenBank/DDBJ databases">
        <title>Complete genome sequences of two moderately thermophilic Paenibacillus species.</title>
        <authorList>
            <person name="Butler R.III."/>
            <person name="Wang J."/>
            <person name="Stark B.C."/>
            <person name="Pombert J.-F."/>
        </authorList>
    </citation>
    <scope>NUCLEOTIDE SEQUENCE [LARGE SCALE GENOMIC DNA]</scope>
    <source>
        <strain evidence="6">32O-Y</strain>
    </source>
</reference>
<evidence type="ECO:0000256" key="2">
    <source>
        <dbReference type="ARBA" id="ARBA00022670"/>
    </source>
</evidence>
<dbReference type="Gene3D" id="3.30.750.44">
    <property type="match status" value="1"/>
</dbReference>
<keyword evidence="6" id="KW-1185">Reference proteome</keyword>
<keyword evidence="4" id="KW-0720">Serine protease</keyword>
<dbReference type="PANTHER" id="PTHR32060:SF30">
    <property type="entry name" value="CARBOXY-TERMINAL PROCESSING PROTEASE CTPA"/>
    <property type="match status" value="1"/>
</dbReference>
<name>A0A0U2VG91_9BACL</name>
<evidence type="ECO:0000256" key="4">
    <source>
        <dbReference type="ARBA" id="ARBA00022825"/>
    </source>
</evidence>
<dbReference type="NCBIfam" id="TIGR00225">
    <property type="entry name" value="prc"/>
    <property type="match status" value="1"/>
</dbReference>
<reference evidence="5 6" key="2">
    <citation type="journal article" date="2016" name="Genome Announc.">
        <title>Complete Genome Sequences of Two Interactive Moderate Thermophiles, Paenibacillus napthalenovorans 32O-Y and Paenibacillus sp. 32O-W.</title>
        <authorList>
            <person name="Butler R.R.III."/>
            <person name="Wang J."/>
            <person name="Stark B.C."/>
            <person name="Pombert J.F."/>
        </authorList>
    </citation>
    <scope>NUCLEOTIDE SEQUENCE [LARGE SCALE GENOMIC DNA]</scope>
    <source>
        <strain evidence="5 6">32O-Y</strain>
    </source>
</reference>
<dbReference type="Pfam" id="PF22694">
    <property type="entry name" value="CtpB_N-like"/>
    <property type="match status" value="1"/>
</dbReference>
<dbReference type="OrthoDB" id="9812068at2"/>
<evidence type="ECO:0000313" key="5">
    <source>
        <dbReference type="EMBL" id="ALS22515.1"/>
    </source>
</evidence>
<dbReference type="KEGG" id="pnp:IJ22_21410"/>
<accession>A0A0U2VG91</accession>
<dbReference type="PROSITE" id="PS50106">
    <property type="entry name" value="PDZ"/>
    <property type="match status" value="1"/>
</dbReference>
<protein>
    <submittedName>
        <fullName evidence="5">Peptidase S41</fullName>
    </submittedName>
</protein>
<evidence type="ECO:0000313" key="6">
    <source>
        <dbReference type="Proteomes" id="UP000061660"/>
    </source>
</evidence>
<dbReference type="SUPFAM" id="SSF52096">
    <property type="entry name" value="ClpP/crotonase"/>
    <property type="match status" value="1"/>
</dbReference>
<evidence type="ECO:0000256" key="1">
    <source>
        <dbReference type="ARBA" id="ARBA00009179"/>
    </source>
</evidence>
<dbReference type="Pfam" id="PF03572">
    <property type="entry name" value="Peptidase_S41"/>
    <property type="match status" value="1"/>
</dbReference>
<dbReference type="Pfam" id="PF13180">
    <property type="entry name" value="PDZ_2"/>
    <property type="match status" value="1"/>
</dbReference>
<organism evidence="5 6">
    <name type="scientific">Paenibacillus naphthalenovorans</name>
    <dbReference type="NCBI Taxonomy" id="162209"/>
    <lineage>
        <taxon>Bacteria</taxon>
        <taxon>Bacillati</taxon>
        <taxon>Bacillota</taxon>
        <taxon>Bacilli</taxon>
        <taxon>Bacillales</taxon>
        <taxon>Paenibacillaceae</taxon>
        <taxon>Paenibacillus</taxon>
    </lineage>
</organism>
<dbReference type="SMART" id="SM00245">
    <property type="entry name" value="TSPc"/>
    <property type="match status" value="1"/>
</dbReference>
<dbReference type="InterPro" id="IPR004447">
    <property type="entry name" value="Peptidase_S41A"/>
</dbReference>
<dbReference type="STRING" id="162209.IJ22_21410"/>
<dbReference type="InterPro" id="IPR036034">
    <property type="entry name" value="PDZ_sf"/>
</dbReference>
<dbReference type="GO" id="GO:0007165">
    <property type="term" value="P:signal transduction"/>
    <property type="evidence" value="ECO:0007669"/>
    <property type="project" value="TreeGrafter"/>
</dbReference>
<dbReference type="InterPro" id="IPR029045">
    <property type="entry name" value="ClpP/crotonase-like_dom_sf"/>
</dbReference>
<keyword evidence="2" id="KW-0645">Protease</keyword>
<comment type="similarity">
    <text evidence="1">Belongs to the peptidase S41A family.</text>
</comment>
<keyword evidence="3" id="KW-0378">Hydrolase</keyword>
<evidence type="ECO:0000256" key="3">
    <source>
        <dbReference type="ARBA" id="ARBA00022801"/>
    </source>
</evidence>
<dbReference type="CDD" id="cd07560">
    <property type="entry name" value="Peptidase_S41_CPP"/>
    <property type="match status" value="1"/>
</dbReference>
<dbReference type="Proteomes" id="UP000061660">
    <property type="component" value="Chromosome"/>
</dbReference>
<dbReference type="GO" id="GO:0030288">
    <property type="term" value="C:outer membrane-bounded periplasmic space"/>
    <property type="evidence" value="ECO:0007669"/>
    <property type="project" value="TreeGrafter"/>
</dbReference>
<dbReference type="InterPro" id="IPR036582">
    <property type="entry name" value="Mao_N_sf"/>
</dbReference>
<dbReference type="PANTHER" id="PTHR32060">
    <property type="entry name" value="TAIL-SPECIFIC PROTEASE"/>
    <property type="match status" value="1"/>
</dbReference>
<dbReference type="EMBL" id="CP013652">
    <property type="protein sequence ID" value="ALS22515.1"/>
    <property type="molecule type" value="Genomic_DNA"/>
</dbReference>
<dbReference type="GO" id="GO:0004175">
    <property type="term" value="F:endopeptidase activity"/>
    <property type="evidence" value="ECO:0007669"/>
    <property type="project" value="TreeGrafter"/>
</dbReference>
<dbReference type="InterPro" id="IPR005151">
    <property type="entry name" value="Tail-specific_protease"/>
</dbReference>
<dbReference type="GO" id="GO:0008236">
    <property type="term" value="F:serine-type peptidase activity"/>
    <property type="evidence" value="ECO:0007669"/>
    <property type="project" value="UniProtKB-KW"/>
</dbReference>
<dbReference type="Gene3D" id="3.90.226.10">
    <property type="entry name" value="2-enoyl-CoA Hydratase, Chain A, domain 1"/>
    <property type="match status" value="1"/>
</dbReference>
<dbReference type="Pfam" id="PF07833">
    <property type="entry name" value="Cu_amine_oxidN1"/>
    <property type="match status" value="1"/>
</dbReference>
<dbReference type="Gene3D" id="2.30.42.10">
    <property type="match status" value="1"/>
</dbReference>
<gene>
    <name evidence="5" type="ORF">IJ22_21410</name>
</gene>
<dbReference type="GO" id="GO:0006508">
    <property type="term" value="P:proteolysis"/>
    <property type="evidence" value="ECO:0007669"/>
    <property type="project" value="UniProtKB-KW"/>
</dbReference>
<dbReference type="SUPFAM" id="SSF50156">
    <property type="entry name" value="PDZ domain-like"/>
    <property type="match status" value="1"/>
</dbReference>
<dbReference type="CDD" id="cd06782">
    <property type="entry name" value="cpPDZ_CPP-like"/>
    <property type="match status" value="1"/>
</dbReference>
<dbReference type="InterPro" id="IPR055210">
    <property type="entry name" value="CtpA/B_N"/>
</dbReference>
<dbReference type="InterPro" id="IPR012854">
    <property type="entry name" value="Cu_amine_oxidase-like_N"/>
</dbReference>
<dbReference type="SMART" id="SM00228">
    <property type="entry name" value="PDZ"/>
    <property type="match status" value="1"/>
</dbReference>
<dbReference type="RefSeq" id="WP_062408749.1">
    <property type="nucleotide sequence ID" value="NZ_BJCS01000001.1"/>
</dbReference>
<dbReference type="PATRIC" id="fig|162209.4.peg.2275"/>
<sequence length="485" mass="52074" precursor="true">MKRTMKNLLLRKAIPAVLSLSLLFPAAAPAWAAGAGSVTEVLELLEQNHVSSPNGSKLSDAAIQAMIDALNDPYTVYFTPEELKSFEASVENQYVGIGVRVTMEEDGLYITEVFGSSPASQAGLKAGDLIVRVEGESAIGKTLEEVTSRIIGLPGTKVNLQITRDGEPKDLTIERQKVQVPSVTAGRFQPGIGYLKVIGFSSDADEKMSQELAALKEQGIQSLIVDLRDNPGGILETAQQMARLFVKEGTLMHTKDRDNVDDPVKITNGTTQPFPVYFLVNENSASASEVLTGALQDYGAIKVIGTKTYGKGSVQQVVPLKSGGALKLTIQEYLTPKFRKVNGVGIEPDIKVEGGDVPQLLTALRLAGANRIDLSLMRLNLTVNGLAVNNTFRVIREQGQTYVPSRVLAALIGGTVEWNEANRTVRIGSADGQFEFGSAGGELLLKDGTGFVSLRQAASVWSALKWSDDGRNITIGFEQVKKPTA</sequence>
<proteinExistence type="inferred from homology"/>